<organism evidence="2 3">
    <name type="scientific">Elysia crispata</name>
    <name type="common">lettuce slug</name>
    <dbReference type="NCBI Taxonomy" id="231223"/>
    <lineage>
        <taxon>Eukaryota</taxon>
        <taxon>Metazoa</taxon>
        <taxon>Spiralia</taxon>
        <taxon>Lophotrochozoa</taxon>
        <taxon>Mollusca</taxon>
        <taxon>Gastropoda</taxon>
        <taxon>Heterobranchia</taxon>
        <taxon>Euthyneura</taxon>
        <taxon>Panpulmonata</taxon>
        <taxon>Sacoglossa</taxon>
        <taxon>Placobranchoidea</taxon>
        <taxon>Plakobranchidae</taxon>
        <taxon>Elysia</taxon>
    </lineage>
</organism>
<accession>A0AAE0Y1U1</accession>
<reference evidence="2" key="1">
    <citation type="journal article" date="2023" name="G3 (Bethesda)">
        <title>A reference genome for the long-term kleptoplast-retaining sea slug Elysia crispata morphotype clarki.</title>
        <authorList>
            <person name="Eastman K.E."/>
            <person name="Pendleton A.L."/>
            <person name="Shaikh M.A."/>
            <person name="Suttiyut T."/>
            <person name="Ogas R."/>
            <person name="Tomko P."/>
            <person name="Gavelis G."/>
            <person name="Widhalm J.R."/>
            <person name="Wisecaver J.H."/>
        </authorList>
    </citation>
    <scope>NUCLEOTIDE SEQUENCE</scope>
    <source>
        <strain evidence="2">ECLA1</strain>
    </source>
</reference>
<evidence type="ECO:0000256" key="1">
    <source>
        <dbReference type="SAM" id="MobiDB-lite"/>
    </source>
</evidence>
<name>A0AAE0Y1U1_9GAST</name>
<evidence type="ECO:0000313" key="2">
    <source>
        <dbReference type="EMBL" id="KAK3729432.1"/>
    </source>
</evidence>
<protein>
    <submittedName>
        <fullName evidence="2">Uncharacterized protein</fullName>
    </submittedName>
</protein>
<dbReference type="EMBL" id="JAWDGP010007144">
    <property type="protein sequence ID" value="KAK3729432.1"/>
    <property type="molecule type" value="Genomic_DNA"/>
</dbReference>
<dbReference type="AlphaFoldDB" id="A0AAE0Y1U1"/>
<feature type="region of interest" description="Disordered" evidence="1">
    <location>
        <begin position="188"/>
        <end position="207"/>
    </location>
</feature>
<evidence type="ECO:0000313" key="3">
    <source>
        <dbReference type="Proteomes" id="UP001283361"/>
    </source>
</evidence>
<comment type="caution">
    <text evidence="2">The sequence shown here is derived from an EMBL/GenBank/DDBJ whole genome shotgun (WGS) entry which is preliminary data.</text>
</comment>
<proteinExistence type="predicted"/>
<keyword evidence="3" id="KW-1185">Reference proteome</keyword>
<sequence length="207" mass="23297">MNDDDDVIVTETCEPRSLLRDDKSERYGTNNSLLSAISRPQRKKSRIPETQYKRSHTSWLRHTAQDYSLEAACSASTEWAEDLWRKQASSKVSCWAYTNLHTVGTRGFLGLDRSPRGSSEKVLQVGNKVLQVDNNVLQVLQFPLTRTIKLMVFGAEVSLTRTIKLMIFGAEVSADQDHQTDGFLRESHTSSVLRLASPPAVQEEEPS</sequence>
<gene>
    <name evidence="2" type="ORF">RRG08_053629</name>
</gene>
<dbReference type="Proteomes" id="UP001283361">
    <property type="component" value="Unassembled WGS sequence"/>
</dbReference>